<dbReference type="EMBL" id="JACSPP010000003">
    <property type="protein sequence ID" value="MBD8039141.1"/>
    <property type="molecule type" value="Genomic_DNA"/>
</dbReference>
<evidence type="ECO:0000256" key="2">
    <source>
        <dbReference type="ARBA" id="ARBA00005262"/>
    </source>
</evidence>
<keyword evidence="5 7" id="KW-1133">Transmembrane helix</keyword>
<evidence type="ECO:0000256" key="7">
    <source>
        <dbReference type="SAM" id="Phobius"/>
    </source>
</evidence>
<keyword evidence="4 7" id="KW-0812">Transmembrane</keyword>
<dbReference type="Proteomes" id="UP000620874">
    <property type="component" value="Unassembled WGS sequence"/>
</dbReference>
<reference evidence="8 9" key="1">
    <citation type="submission" date="2020-08" db="EMBL/GenBank/DDBJ databases">
        <title>A Genomic Blueprint of the Chicken Gut Microbiome.</title>
        <authorList>
            <person name="Gilroy R."/>
            <person name="Ravi A."/>
            <person name="Getino M."/>
            <person name="Pursley I."/>
            <person name="Horton D.L."/>
            <person name="Alikhan N.-F."/>
            <person name="Baker D."/>
            <person name="Gharbi K."/>
            <person name="Hall N."/>
            <person name="Watson M."/>
            <person name="Adriaenssens E.M."/>
            <person name="Foster-Nyarko E."/>
            <person name="Jarju S."/>
            <person name="Secka A."/>
            <person name="Antonio M."/>
            <person name="Oren A."/>
            <person name="Chaudhuri R."/>
            <person name="La Ragione R.M."/>
            <person name="Hildebrand F."/>
            <person name="Pallen M.J."/>
        </authorList>
    </citation>
    <scope>NUCLEOTIDE SEQUENCE [LARGE SCALE GENOMIC DNA]</scope>
    <source>
        <strain evidence="8 9">Sa1CVN1</strain>
    </source>
</reference>
<feature type="transmembrane region" description="Helical" evidence="7">
    <location>
        <begin position="149"/>
        <end position="172"/>
    </location>
</feature>
<dbReference type="Pfam" id="PF02417">
    <property type="entry name" value="Chromate_transp"/>
    <property type="match status" value="1"/>
</dbReference>
<evidence type="ECO:0000313" key="8">
    <source>
        <dbReference type="EMBL" id="MBD8039141.1"/>
    </source>
</evidence>
<proteinExistence type="inferred from homology"/>
<dbReference type="PANTHER" id="PTHR43663">
    <property type="entry name" value="CHROMATE TRANSPORT PROTEIN-RELATED"/>
    <property type="match status" value="1"/>
</dbReference>
<evidence type="ECO:0000256" key="5">
    <source>
        <dbReference type="ARBA" id="ARBA00022989"/>
    </source>
</evidence>
<evidence type="ECO:0000256" key="6">
    <source>
        <dbReference type="ARBA" id="ARBA00023136"/>
    </source>
</evidence>
<dbReference type="PANTHER" id="PTHR43663:SF2">
    <property type="entry name" value="CHROMATE TRANSPORT PROTEIN-RELATED"/>
    <property type="match status" value="1"/>
</dbReference>
<protein>
    <submittedName>
        <fullName evidence="8">Chromate transporter</fullName>
    </submittedName>
</protein>
<keyword evidence="3" id="KW-1003">Cell membrane</keyword>
<keyword evidence="9" id="KW-1185">Reference proteome</keyword>
<feature type="transmembrane region" description="Helical" evidence="7">
    <location>
        <begin position="49"/>
        <end position="69"/>
    </location>
</feature>
<organism evidence="8 9">
    <name type="scientific">Phocaeicola intestinalis</name>
    <dbReference type="NCBI Taxonomy" id="2762212"/>
    <lineage>
        <taxon>Bacteria</taxon>
        <taxon>Pseudomonadati</taxon>
        <taxon>Bacteroidota</taxon>
        <taxon>Bacteroidia</taxon>
        <taxon>Bacteroidales</taxon>
        <taxon>Bacteroidaceae</taxon>
        <taxon>Phocaeicola</taxon>
    </lineage>
</organism>
<evidence type="ECO:0000256" key="3">
    <source>
        <dbReference type="ARBA" id="ARBA00022475"/>
    </source>
</evidence>
<comment type="similarity">
    <text evidence="2">Belongs to the chromate ion transporter (CHR) (TC 2.A.51) family.</text>
</comment>
<dbReference type="RefSeq" id="WP_087406396.1">
    <property type="nucleotide sequence ID" value="NZ_JACSPP010000003.1"/>
</dbReference>
<evidence type="ECO:0000256" key="1">
    <source>
        <dbReference type="ARBA" id="ARBA00004651"/>
    </source>
</evidence>
<feature type="transmembrane region" description="Helical" evidence="7">
    <location>
        <begin position="76"/>
        <end position="99"/>
    </location>
</feature>
<accession>A0ABR8Y4M6</accession>
<comment type="caution">
    <text evidence="8">The sequence shown here is derived from an EMBL/GenBank/DDBJ whole genome shotgun (WGS) entry which is preliminary data.</text>
</comment>
<evidence type="ECO:0000256" key="4">
    <source>
        <dbReference type="ARBA" id="ARBA00022692"/>
    </source>
</evidence>
<name>A0ABR8Y4M6_9BACT</name>
<comment type="subcellular location">
    <subcellularLocation>
        <location evidence="1">Cell membrane</location>
        <topology evidence="1">Multi-pass membrane protein</topology>
    </subcellularLocation>
</comment>
<dbReference type="InterPro" id="IPR003370">
    <property type="entry name" value="Chromate_transpt"/>
</dbReference>
<keyword evidence="6 7" id="KW-0472">Membrane</keyword>
<gene>
    <name evidence="8" type="ORF">H9625_01525</name>
</gene>
<dbReference type="InterPro" id="IPR052518">
    <property type="entry name" value="CHR_Transporter"/>
</dbReference>
<sequence length="179" mass="20309">MNFYIKSFLIFTRIGMFTIGGGYAMVPLIEDELVDKRKWITREDFLDLMALAQTVPGIFAVNIAIFIGYKLRKFWGAFWMALGTILPSFLVILAIALFFQQFKQYPAVENVFKGIRPAVVALIAAPTFKMAKSARINRYNVWIPIVSALLIWLLGFSPIYVIILSGLGGYIYGRLKSKH</sequence>
<evidence type="ECO:0000313" key="9">
    <source>
        <dbReference type="Proteomes" id="UP000620874"/>
    </source>
</evidence>
<feature type="transmembrane region" description="Helical" evidence="7">
    <location>
        <begin position="7"/>
        <end position="29"/>
    </location>
</feature>